<reference evidence="1" key="1">
    <citation type="submission" date="2020-05" db="EMBL/GenBank/DDBJ databases">
        <title>Large-scale comparative analyses of tick genomes elucidate their genetic diversity and vector capacities.</title>
        <authorList>
            <person name="Jia N."/>
            <person name="Wang J."/>
            <person name="Shi W."/>
            <person name="Du L."/>
            <person name="Sun Y."/>
            <person name="Zhan W."/>
            <person name="Jiang J."/>
            <person name="Wang Q."/>
            <person name="Zhang B."/>
            <person name="Ji P."/>
            <person name="Sakyi L.B."/>
            <person name="Cui X."/>
            <person name="Yuan T."/>
            <person name="Jiang B."/>
            <person name="Yang W."/>
            <person name="Lam T.T.-Y."/>
            <person name="Chang Q."/>
            <person name="Ding S."/>
            <person name="Wang X."/>
            <person name="Zhu J."/>
            <person name="Ruan X."/>
            <person name="Zhao L."/>
            <person name="Wei J."/>
            <person name="Que T."/>
            <person name="Du C."/>
            <person name="Cheng J."/>
            <person name="Dai P."/>
            <person name="Han X."/>
            <person name="Huang E."/>
            <person name="Gao Y."/>
            <person name="Liu J."/>
            <person name="Shao H."/>
            <person name="Ye R."/>
            <person name="Li L."/>
            <person name="Wei W."/>
            <person name="Wang X."/>
            <person name="Wang C."/>
            <person name="Yang T."/>
            <person name="Huo Q."/>
            <person name="Li W."/>
            <person name="Guo W."/>
            <person name="Chen H."/>
            <person name="Zhou L."/>
            <person name="Ni X."/>
            <person name="Tian J."/>
            <person name="Zhou Y."/>
            <person name="Sheng Y."/>
            <person name="Liu T."/>
            <person name="Pan Y."/>
            <person name="Xia L."/>
            <person name="Li J."/>
            <person name="Zhao F."/>
            <person name="Cao W."/>
        </authorList>
    </citation>
    <scope>NUCLEOTIDE SEQUENCE</scope>
    <source>
        <strain evidence="1">Hyas-2018</strain>
    </source>
</reference>
<organism evidence="1 2">
    <name type="scientific">Hyalomma asiaticum</name>
    <name type="common">Tick</name>
    <dbReference type="NCBI Taxonomy" id="266040"/>
    <lineage>
        <taxon>Eukaryota</taxon>
        <taxon>Metazoa</taxon>
        <taxon>Ecdysozoa</taxon>
        <taxon>Arthropoda</taxon>
        <taxon>Chelicerata</taxon>
        <taxon>Arachnida</taxon>
        <taxon>Acari</taxon>
        <taxon>Parasitiformes</taxon>
        <taxon>Ixodida</taxon>
        <taxon>Ixodoidea</taxon>
        <taxon>Ixodidae</taxon>
        <taxon>Hyalomminae</taxon>
        <taxon>Hyalomma</taxon>
    </lineage>
</organism>
<evidence type="ECO:0000313" key="2">
    <source>
        <dbReference type="Proteomes" id="UP000821845"/>
    </source>
</evidence>
<protein>
    <submittedName>
        <fullName evidence="1">Uncharacterized protein</fullName>
    </submittedName>
</protein>
<name>A0ACB7RX78_HYAAI</name>
<comment type="caution">
    <text evidence="1">The sequence shown here is derived from an EMBL/GenBank/DDBJ whole genome shotgun (WGS) entry which is preliminary data.</text>
</comment>
<dbReference type="EMBL" id="CM023487">
    <property type="protein sequence ID" value="KAH6926013.1"/>
    <property type="molecule type" value="Genomic_DNA"/>
</dbReference>
<accession>A0ACB7RX78</accession>
<keyword evidence="2" id="KW-1185">Reference proteome</keyword>
<gene>
    <name evidence="1" type="ORF">HPB50_012952</name>
</gene>
<sequence>MLHETSRVYRCRQPEQAHSQRVSRRDQKYLLVTATPLLPKSTNMRIVLLALVVAALAVTETTGTKHLKFLPAVRASLSLGSSLLRHVAEIKDRLRADVERHLLRHAEHHGHEVHVFRLPNWNPYALEQKPWTRPSFHGSFSYQASAAGGLPILPLPFFPRPRPAVMLVPCRSLRTHISHFVLPCIKIVHESRPASAVFSQPGNDAATTNGVVPRLRTTTAAYETNQTEEQVTGVVTRAADVSTTLAYQTSETEATTSVPTSDVTATDATTSDVAATDAATFALVTRAADVTTVTANPDVSVATEGDSTDEPSTEDGKSNMIPHGDESSTSSASSTTEETTKSSTSDMDFNDILKEAEAAFAKLTDQQRAFVR</sequence>
<proteinExistence type="predicted"/>
<evidence type="ECO:0000313" key="1">
    <source>
        <dbReference type="EMBL" id="KAH6926013.1"/>
    </source>
</evidence>
<dbReference type="Proteomes" id="UP000821845">
    <property type="component" value="Chromosome 7"/>
</dbReference>